<organism evidence="1 2">
    <name type="scientific">uncultured phage cr29_1</name>
    <dbReference type="NCBI Taxonomy" id="2986418"/>
    <lineage>
        <taxon>Viruses</taxon>
        <taxon>Duplodnaviria</taxon>
        <taxon>Heunggongvirae</taxon>
        <taxon>Uroviricota</taxon>
        <taxon>Caudoviricetes</taxon>
        <taxon>Crassvirales</taxon>
        <taxon>Suoliviridae</taxon>
        <taxon>Oafivirinae</taxon>
        <taxon>Burzaovirus</taxon>
        <taxon>Burzaovirus intestinihominis</taxon>
    </lineage>
</organism>
<reference evidence="1 2" key="1">
    <citation type="submission" date="2021-04" db="EMBL/GenBank/DDBJ databases">
        <authorList>
            <person name="Shkoporov A.N."/>
            <person name="Stockdale S.R."/>
            <person name="Guerin E."/>
            <person name="Ross R.P."/>
            <person name="Hill C."/>
        </authorList>
    </citation>
    <scope>NUCLEOTIDE SEQUENCE [LARGE SCALE GENOMIC DNA]</scope>
    <source>
        <strain evidence="2">cr29_1</strain>
    </source>
</reference>
<dbReference type="EMBL" id="MZ130497">
    <property type="protein sequence ID" value="QWM91107.2"/>
    <property type="molecule type" value="Genomic_DNA"/>
</dbReference>
<keyword evidence="2" id="KW-1185">Reference proteome</keyword>
<proteinExistence type="predicted"/>
<sequence>MENDRFILNRNSDVKVIYIGTGQFQLASGKWVDAILYKYNGVYKMMEASEFIRLAEQDKSTTLDRIGDIIGTGYTPNIDPDKEEHNLPETEKYFQRWTKSNN</sequence>
<dbReference type="Proteomes" id="UP000828009">
    <property type="component" value="Segment"/>
</dbReference>
<name>A0AA48WXE0_9CAUD</name>
<accession>A0AA48WXE0</accession>
<protein>
    <submittedName>
        <fullName evidence="1">Uncharacterized protein</fullName>
    </submittedName>
</protein>
<evidence type="ECO:0000313" key="2">
    <source>
        <dbReference type="Proteomes" id="UP000828009"/>
    </source>
</evidence>
<gene>
    <name evidence="1" type="primary">gp_76828</name>
</gene>
<evidence type="ECO:0000313" key="1">
    <source>
        <dbReference type="EMBL" id="QWM91107.2"/>
    </source>
</evidence>